<dbReference type="AlphaFoldDB" id="A0AAE4ME19"/>
<dbReference type="RefSeq" id="WP_338094905.1">
    <property type="nucleotide sequence ID" value="NZ_JAWDKA010000010.1"/>
</dbReference>
<accession>A0AAE4ME19</accession>
<dbReference type="InterPro" id="IPR050471">
    <property type="entry name" value="AB_hydrolase"/>
</dbReference>
<dbReference type="Pfam" id="PF00561">
    <property type="entry name" value="Abhydrolase_1"/>
    <property type="match status" value="1"/>
</dbReference>
<gene>
    <name evidence="2" type="primary">rutD_2</name>
    <name evidence="2" type="ORF">McpAg1_17280</name>
</gene>
<dbReference type="EC" id="3.5.1.-" evidence="2"/>
<dbReference type="Gene3D" id="3.40.50.1820">
    <property type="entry name" value="alpha/beta hydrolase"/>
    <property type="match status" value="1"/>
</dbReference>
<comment type="caution">
    <text evidence="2">The sequence shown here is derived from an EMBL/GenBank/DDBJ whole genome shotgun (WGS) entry which is preliminary data.</text>
</comment>
<dbReference type="PANTHER" id="PTHR43433">
    <property type="entry name" value="HYDROLASE, ALPHA/BETA FOLD FAMILY PROTEIN"/>
    <property type="match status" value="1"/>
</dbReference>
<dbReference type="EMBL" id="JAWDKA010000010">
    <property type="protein sequence ID" value="MDV0442484.1"/>
    <property type="molecule type" value="Genomic_DNA"/>
</dbReference>
<keyword evidence="2" id="KW-0378">Hydrolase</keyword>
<dbReference type="GO" id="GO:0016787">
    <property type="term" value="F:hydrolase activity"/>
    <property type="evidence" value="ECO:0007669"/>
    <property type="project" value="UniProtKB-KW"/>
</dbReference>
<dbReference type="InterPro" id="IPR000073">
    <property type="entry name" value="AB_hydrolase_1"/>
</dbReference>
<dbReference type="SUPFAM" id="SSF53474">
    <property type="entry name" value="alpha/beta-Hydrolases"/>
    <property type="match status" value="1"/>
</dbReference>
<reference evidence="2" key="1">
    <citation type="submission" date="2023-06" db="EMBL/GenBank/DDBJ databases">
        <title>Genome sequence of Methancorpusculaceae sp. Ag1.</title>
        <authorList>
            <person name="Protasov E."/>
            <person name="Platt K."/>
            <person name="Poehlein A."/>
            <person name="Daniel R."/>
            <person name="Brune A."/>
        </authorList>
    </citation>
    <scope>NUCLEOTIDE SEQUENCE</scope>
    <source>
        <strain evidence="2">Ag1</strain>
    </source>
</reference>
<dbReference type="PROSITE" id="PS51257">
    <property type="entry name" value="PROKAR_LIPOPROTEIN"/>
    <property type="match status" value="1"/>
</dbReference>
<keyword evidence="3" id="KW-1185">Reference proteome</keyword>
<proteinExistence type="predicted"/>
<evidence type="ECO:0000313" key="3">
    <source>
        <dbReference type="Proteomes" id="UP001273136"/>
    </source>
</evidence>
<protein>
    <submittedName>
        <fullName evidence="2">Aminoacrylate hydrolase RutD</fullName>
        <ecNumber evidence="2">3.5.1.-</ecNumber>
    </submittedName>
</protein>
<dbReference type="PANTHER" id="PTHR43433:SF5">
    <property type="entry name" value="AB HYDROLASE-1 DOMAIN-CONTAINING PROTEIN"/>
    <property type="match status" value="1"/>
</dbReference>
<organism evidence="2 3">
    <name type="scientific">Methanorbis furvi</name>
    <dbReference type="NCBI Taxonomy" id="3028299"/>
    <lineage>
        <taxon>Archaea</taxon>
        <taxon>Methanobacteriati</taxon>
        <taxon>Methanobacteriota</taxon>
        <taxon>Stenosarchaea group</taxon>
        <taxon>Methanomicrobia</taxon>
        <taxon>Methanomicrobiales</taxon>
        <taxon>Methanocorpusculaceae</taxon>
        <taxon>Methanorbis</taxon>
    </lineage>
</organism>
<feature type="domain" description="AB hydrolase-1" evidence="1">
    <location>
        <begin position="70"/>
        <end position="173"/>
    </location>
</feature>
<dbReference type="Proteomes" id="UP001273136">
    <property type="component" value="Unassembled WGS sequence"/>
</dbReference>
<evidence type="ECO:0000313" key="2">
    <source>
        <dbReference type="EMBL" id="MDV0442484.1"/>
    </source>
</evidence>
<sequence>MRKILSVVFLLSFLVLSVFAAGCIVSQTITETEVSTVNLTEWYLSTPVQYVEVNNVTIAYREFGTSNADPLLMILGYRMTMDGWDPTFISSLADDYHVYVYDHRAMGYSSNDPSTPYTMNQLTNDAAALVKAFGYERMYVFGHSMGSTIGLEFAVMHPDAIIRLVLASVTPSPHEPYCRSLMNVVESAIADPATEQGIYYESVAIKESVPVTDQLGNVTLDVLVIVGTEDDVTPVEGCFVVAEKIPGASLVQFKGCTHEIFVEKPYEVADVMTGFYQNTVTAVPAS</sequence>
<dbReference type="PRINTS" id="PR00111">
    <property type="entry name" value="ABHYDROLASE"/>
</dbReference>
<name>A0AAE4ME19_9EURY</name>
<evidence type="ECO:0000259" key="1">
    <source>
        <dbReference type="Pfam" id="PF00561"/>
    </source>
</evidence>
<dbReference type="InterPro" id="IPR029058">
    <property type="entry name" value="AB_hydrolase_fold"/>
</dbReference>